<dbReference type="GO" id="GO:0008610">
    <property type="term" value="P:lipid biosynthetic process"/>
    <property type="evidence" value="ECO:0007669"/>
    <property type="project" value="UniProtKB-ARBA"/>
</dbReference>
<organism evidence="2 3">
    <name type="scientific">Streptomyces venezuelae</name>
    <dbReference type="NCBI Taxonomy" id="54571"/>
    <lineage>
        <taxon>Bacteria</taxon>
        <taxon>Bacillati</taxon>
        <taxon>Actinomycetota</taxon>
        <taxon>Actinomycetes</taxon>
        <taxon>Kitasatosporales</taxon>
        <taxon>Streptomycetaceae</taxon>
        <taxon>Streptomyces</taxon>
    </lineage>
</organism>
<accession>A0A5P2D991</accession>
<dbReference type="Proteomes" id="UP000325211">
    <property type="component" value="Chromosome"/>
</dbReference>
<feature type="domain" description="Condensation" evidence="1">
    <location>
        <begin position="66"/>
        <end position="366"/>
    </location>
</feature>
<dbReference type="PANTHER" id="PTHR45527:SF1">
    <property type="entry name" value="FATTY ACID SYNTHASE"/>
    <property type="match status" value="1"/>
</dbReference>
<dbReference type="OrthoDB" id="9789603at2"/>
<dbReference type="GO" id="GO:0044550">
    <property type="term" value="P:secondary metabolite biosynthetic process"/>
    <property type="evidence" value="ECO:0007669"/>
    <property type="project" value="TreeGrafter"/>
</dbReference>
<dbReference type="InterPro" id="IPR001242">
    <property type="entry name" value="Condensation_dom"/>
</dbReference>
<dbReference type="GO" id="GO:0043041">
    <property type="term" value="P:amino acid activation for nonribosomal peptide biosynthetic process"/>
    <property type="evidence" value="ECO:0007669"/>
    <property type="project" value="TreeGrafter"/>
</dbReference>
<dbReference type="RefSeq" id="WP_150211391.1">
    <property type="nucleotide sequence ID" value="NZ_CP029190.1"/>
</dbReference>
<dbReference type="Gene3D" id="3.30.559.10">
    <property type="entry name" value="Chloramphenicol acetyltransferase-like domain"/>
    <property type="match status" value="1"/>
</dbReference>
<protein>
    <recommendedName>
        <fullName evidence="1">Condensation domain-containing protein</fullName>
    </recommendedName>
</protein>
<evidence type="ECO:0000259" key="1">
    <source>
        <dbReference type="Pfam" id="PF00668"/>
    </source>
</evidence>
<dbReference type="Gene3D" id="3.30.559.30">
    <property type="entry name" value="Nonribosomal peptide synthetase, condensation domain"/>
    <property type="match status" value="1"/>
</dbReference>
<dbReference type="SUPFAM" id="SSF52777">
    <property type="entry name" value="CoA-dependent acyltransferases"/>
    <property type="match status" value="2"/>
</dbReference>
<evidence type="ECO:0000313" key="2">
    <source>
        <dbReference type="EMBL" id="QES51646.1"/>
    </source>
</evidence>
<name>A0A5P2D991_STRVZ</name>
<dbReference type="Pfam" id="PF00668">
    <property type="entry name" value="Condensation"/>
    <property type="match status" value="1"/>
</dbReference>
<dbReference type="AlphaFoldDB" id="A0A5P2D991"/>
<dbReference type="GO" id="GO:0005737">
    <property type="term" value="C:cytoplasm"/>
    <property type="evidence" value="ECO:0007669"/>
    <property type="project" value="TreeGrafter"/>
</dbReference>
<reference evidence="2 3" key="1">
    <citation type="submission" date="2018-05" db="EMBL/GenBank/DDBJ databases">
        <title>Streptomyces venezuelae.</title>
        <authorList>
            <person name="Kim W."/>
            <person name="Lee N."/>
            <person name="Cho B.-K."/>
        </authorList>
    </citation>
    <scope>NUCLEOTIDE SEQUENCE [LARGE SCALE GENOMIC DNA]</scope>
    <source>
        <strain evidence="2 3">ATCC 21782</strain>
    </source>
</reference>
<dbReference type="InterPro" id="IPR023213">
    <property type="entry name" value="CAT-like_dom_sf"/>
</dbReference>
<dbReference type="GO" id="GO:0003824">
    <property type="term" value="F:catalytic activity"/>
    <property type="evidence" value="ECO:0007669"/>
    <property type="project" value="InterPro"/>
</dbReference>
<sequence length="466" mass="50394">MLQLPVEDMEMAPGYAVEWTVSAAGTAGHPEESDPAALASYNQQDHFSVAQALRAADVGYASYIGGSFEIPGSLDRAALEAALLHLVRRHEVLRCVFREAADGPAVEVVPPQDVKLERVDVGRIGSAAEARAYVQQFLRGTDTLRGPWIVMGAMIREGSASVYFACDHLLSDGVSTPVAIHDIATAYAAYAQGREPVLPEAGGFLAHGAAERRRGEAMGPEDALLDHWKRFVARNGGQVFPSLPLDLGIEPGVPYRAVNEADTLLPAGRLEAMEARCRSVGARTSTGVLAALGVSLKREGGPDVHRALVPVSTRGRGPYEHGMGWFVNTLPVEFPVADDSDFAGVMAGAQEAMDTMRPYAGVPFVRAFDLLTADQTGPRIWPFAVSFFSYLDFRRTPGAHSHLAWKAHKYVSTTHSNGMFLWFHRNHTGLHLNSIFVDTPQARRAKAALTGTLVQTLDNIARTGRF</sequence>
<dbReference type="GO" id="GO:0031177">
    <property type="term" value="F:phosphopantetheine binding"/>
    <property type="evidence" value="ECO:0007669"/>
    <property type="project" value="TreeGrafter"/>
</dbReference>
<proteinExistence type="predicted"/>
<dbReference type="PANTHER" id="PTHR45527">
    <property type="entry name" value="NONRIBOSOMAL PEPTIDE SYNTHETASE"/>
    <property type="match status" value="1"/>
</dbReference>
<dbReference type="EMBL" id="CP029190">
    <property type="protein sequence ID" value="QES51646.1"/>
    <property type="molecule type" value="Genomic_DNA"/>
</dbReference>
<gene>
    <name evidence="2" type="ORF">DEJ50_31135</name>
</gene>
<evidence type="ECO:0000313" key="3">
    <source>
        <dbReference type="Proteomes" id="UP000325211"/>
    </source>
</evidence>